<name>A0A0F9C9Z2_9ZZZZ</name>
<comment type="caution">
    <text evidence="1">The sequence shown here is derived from an EMBL/GenBank/DDBJ whole genome shotgun (WGS) entry which is preliminary data.</text>
</comment>
<accession>A0A0F9C9Z2</accession>
<gene>
    <name evidence="1" type="ORF">LCGC14_2350360</name>
</gene>
<sequence length="100" mass="11332">MERQKFIQADWKDMEGLIEGFIEALENFGLFIYEHEGTDAYGFIVSNEQLTEEQINKLCEIDETGDDDFDSDECNGCEFEGKNVCSVTKGCAKSRKTLGI</sequence>
<reference evidence="1" key="1">
    <citation type="journal article" date="2015" name="Nature">
        <title>Complex archaea that bridge the gap between prokaryotes and eukaryotes.</title>
        <authorList>
            <person name="Spang A."/>
            <person name="Saw J.H."/>
            <person name="Jorgensen S.L."/>
            <person name="Zaremba-Niedzwiedzka K."/>
            <person name="Martijn J."/>
            <person name="Lind A.E."/>
            <person name="van Eijk R."/>
            <person name="Schleper C."/>
            <person name="Guy L."/>
            <person name="Ettema T.J."/>
        </authorList>
    </citation>
    <scope>NUCLEOTIDE SEQUENCE</scope>
</reference>
<protein>
    <submittedName>
        <fullName evidence="1">Uncharacterized protein</fullName>
    </submittedName>
</protein>
<proteinExistence type="predicted"/>
<dbReference type="AlphaFoldDB" id="A0A0F9C9Z2"/>
<dbReference type="EMBL" id="LAZR01034204">
    <property type="protein sequence ID" value="KKL45964.1"/>
    <property type="molecule type" value="Genomic_DNA"/>
</dbReference>
<organism evidence="1">
    <name type="scientific">marine sediment metagenome</name>
    <dbReference type="NCBI Taxonomy" id="412755"/>
    <lineage>
        <taxon>unclassified sequences</taxon>
        <taxon>metagenomes</taxon>
        <taxon>ecological metagenomes</taxon>
    </lineage>
</organism>
<evidence type="ECO:0000313" key="1">
    <source>
        <dbReference type="EMBL" id="KKL45964.1"/>
    </source>
</evidence>